<keyword evidence="1" id="KW-0812">Transmembrane</keyword>
<evidence type="ECO:0000313" key="2">
    <source>
        <dbReference type="EMBL" id="KAK9097563.1"/>
    </source>
</evidence>
<keyword evidence="3" id="KW-1185">Reference proteome</keyword>
<evidence type="ECO:0000313" key="3">
    <source>
        <dbReference type="Proteomes" id="UP001417504"/>
    </source>
</evidence>
<proteinExistence type="predicted"/>
<dbReference type="AlphaFoldDB" id="A0AAP0EVQ3"/>
<organism evidence="2 3">
    <name type="scientific">Stephania japonica</name>
    <dbReference type="NCBI Taxonomy" id="461633"/>
    <lineage>
        <taxon>Eukaryota</taxon>
        <taxon>Viridiplantae</taxon>
        <taxon>Streptophyta</taxon>
        <taxon>Embryophyta</taxon>
        <taxon>Tracheophyta</taxon>
        <taxon>Spermatophyta</taxon>
        <taxon>Magnoliopsida</taxon>
        <taxon>Ranunculales</taxon>
        <taxon>Menispermaceae</taxon>
        <taxon>Menispermoideae</taxon>
        <taxon>Cissampelideae</taxon>
        <taxon>Stephania</taxon>
    </lineage>
</organism>
<name>A0AAP0EVQ3_9MAGN</name>
<gene>
    <name evidence="2" type="ORF">Sjap_023060</name>
</gene>
<reference evidence="2 3" key="1">
    <citation type="submission" date="2024-01" db="EMBL/GenBank/DDBJ databases">
        <title>Genome assemblies of Stephania.</title>
        <authorList>
            <person name="Yang L."/>
        </authorList>
    </citation>
    <scope>NUCLEOTIDE SEQUENCE [LARGE SCALE GENOMIC DNA]</scope>
    <source>
        <strain evidence="2">QJT</strain>
        <tissue evidence="2">Leaf</tissue>
    </source>
</reference>
<accession>A0AAP0EVQ3</accession>
<sequence length="81" mass="9325">MEDSVRRLVILLALQPFFVLSVMYMRPQINPVLLTLKEYVLQPPFIFGVLIGITIEAIRGIRALTRIIRKRLLDTSSCWPA</sequence>
<protein>
    <submittedName>
        <fullName evidence="2">Uncharacterized protein</fullName>
    </submittedName>
</protein>
<keyword evidence="1" id="KW-1133">Transmembrane helix</keyword>
<dbReference type="Proteomes" id="UP001417504">
    <property type="component" value="Unassembled WGS sequence"/>
</dbReference>
<dbReference type="EMBL" id="JBBNAE010000009">
    <property type="protein sequence ID" value="KAK9097563.1"/>
    <property type="molecule type" value="Genomic_DNA"/>
</dbReference>
<feature type="transmembrane region" description="Helical" evidence="1">
    <location>
        <begin position="45"/>
        <end position="64"/>
    </location>
</feature>
<feature type="transmembrane region" description="Helical" evidence="1">
    <location>
        <begin position="7"/>
        <end position="25"/>
    </location>
</feature>
<comment type="caution">
    <text evidence="2">The sequence shown here is derived from an EMBL/GenBank/DDBJ whole genome shotgun (WGS) entry which is preliminary data.</text>
</comment>
<evidence type="ECO:0000256" key="1">
    <source>
        <dbReference type="SAM" id="Phobius"/>
    </source>
</evidence>
<keyword evidence="1" id="KW-0472">Membrane</keyword>